<dbReference type="Gene3D" id="3.40.190.10">
    <property type="entry name" value="Periplasmic binding protein-like II"/>
    <property type="match status" value="2"/>
</dbReference>
<dbReference type="PANTHER" id="PTHR30537">
    <property type="entry name" value="HTH-TYPE TRANSCRIPTIONAL REGULATOR"/>
    <property type="match status" value="1"/>
</dbReference>
<keyword evidence="3" id="KW-0238">DNA-binding</keyword>
<accession>A0ABW5CLP2</accession>
<dbReference type="InterPro" id="IPR058163">
    <property type="entry name" value="LysR-type_TF_proteobact-type"/>
</dbReference>
<feature type="domain" description="HTH lysR-type" evidence="5">
    <location>
        <begin position="37"/>
        <end position="94"/>
    </location>
</feature>
<dbReference type="Pfam" id="PF03466">
    <property type="entry name" value="LysR_substrate"/>
    <property type="match status" value="1"/>
</dbReference>
<evidence type="ECO:0000256" key="1">
    <source>
        <dbReference type="ARBA" id="ARBA00009437"/>
    </source>
</evidence>
<evidence type="ECO:0000256" key="3">
    <source>
        <dbReference type="ARBA" id="ARBA00023125"/>
    </source>
</evidence>
<evidence type="ECO:0000259" key="5">
    <source>
        <dbReference type="PROSITE" id="PS50931"/>
    </source>
</evidence>
<evidence type="ECO:0000256" key="4">
    <source>
        <dbReference type="ARBA" id="ARBA00023163"/>
    </source>
</evidence>
<evidence type="ECO:0000313" key="6">
    <source>
        <dbReference type="EMBL" id="MFD2238069.1"/>
    </source>
</evidence>
<keyword evidence="4" id="KW-0804">Transcription</keyword>
<organism evidence="6 7">
    <name type="scientific">Aureimonas populi</name>
    <dbReference type="NCBI Taxonomy" id="1701758"/>
    <lineage>
        <taxon>Bacteria</taxon>
        <taxon>Pseudomonadati</taxon>
        <taxon>Pseudomonadota</taxon>
        <taxon>Alphaproteobacteria</taxon>
        <taxon>Hyphomicrobiales</taxon>
        <taxon>Aurantimonadaceae</taxon>
        <taxon>Aureimonas</taxon>
    </lineage>
</organism>
<name>A0ABW5CLP2_9HYPH</name>
<dbReference type="Pfam" id="PF00126">
    <property type="entry name" value="HTH_1"/>
    <property type="match status" value="1"/>
</dbReference>
<keyword evidence="2" id="KW-0805">Transcription regulation</keyword>
<dbReference type="RefSeq" id="WP_209739147.1">
    <property type="nucleotide sequence ID" value="NZ_CP072611.1"/>
</dbReference>
<dbReference type="EMBL" id="JBHUIJ010000013">
    <property type="protein sequence ID" value="MFD2238069.1"/>
    <property type="molecule type" value="Genomic_DNA"/>
</dbReference>
<sequence length="342" mass="37366">MTLRHEPGNTVPFPAVDAAQEQRKRALASARLPARLPPLNLFRTFDAAARHNSFRLAADELCVTPSAVSQQIRQLEEFLDIRLFRRLTRRVELTSEGGALAGTVQEVLAMLTASCEKLRDPSTPAVVCINAMPAIAIRWLVSRLKAFMEADEQIKLSLLASSDPLDFERQDVDLGVRWGNGSFPGMRAERLAADRMVAVCSPEMAERARTPDDLRLLPLLQAQGGVAWTRWFEAAGVAGKPAAESVFFNEFSLLLEAAACGQGVALASSLLVESDLRSGRLVRLFDVAAPAEEGFYILSSETLGDKPAIARVREWLQAEARGSIEATAKLGFSEGTLHPFPR</sequence>
<dbReference type="NCBIfam" id="NF008352">
    <property type="entry name" value="PRK11139.1"/>
    <property type="match status" value="1"/>
</dbReference>
<dbReference type="SUPFAM" id="SSF53850">
    <property type="entry name" value="Periplasmic binding protein-like II"/>
    <property type="match status" value="1"/>
</dbReference>
<dbReference type="PROSITE" id="PS50931">
    <property type="entry name" value="HTH_LYSR"/>
    <property type="match status" value="1"/>
</dbReference>
<dbReference type="InterPro" id="IPR005119">
    <property type="entry name" value="LysR_subst-bd"/>
</dbReference>
<dbReference type="Gene3D" id="1.10.10.10">
    <property type="entry name" value="Winged helix-like DNA-binding domain superfamily/Winged helix DNA-binding domain"/>
    <property type="match status" value="1"/>
</dbReference>
<evidence type="ECO:0000256" key="2">
    <source>
        <dbReference type="ARBA" id="ARBA00023015"/>
    </source>
</evidence>
<reference evidence="7" key="1">
    <citation type="journal article" date="2019" name="Int. J. Syst. Evol. Microbiol.">
        <title>The Global Catalogue of Microorganisms (GCM) 10K type strain sequencing project: providing services to taxonomists for standard genome sequencing and annotation.</title>
        <authorList>
            <consortium name="The Broad Institute Genomics Platform"/>
            <consortium name="The Broad Institute Genome Sequencing Center for Infectious Disease"/>
            <person name="Wu L."/>
            <person name="Ma J."/>
        </authorList>
    </citation>
    <scope>NUCLEOTIDE SEQUENCE [LARGE SCALE GENOMIC DNA]</scope>
    <source>
        <strain evidence="7">ZS-35-S2</strain>
    </source>
</reference>
<dbReference type="InterPro" id="IPR036388">
    <property type="entry name" value="WH-like_DNA-bd_sf"/>
</dbReference>
<comment type="caution">
    <text evidence="6">The sequence shown here is derived from an EMBL/GenBank/DDBJ whole genome shotgun (WGS) entry which is preliminary data.</text>
</comment>
<comment type="similarity">
    <text evidence="1">Belongs to the LysR transcriptional regulatory family.</text>
</comment>
<evidence type="ECO:0000313" key="7">
    <source>
        <dbReference type="Proteomes" id="UP001597371"/>
    </source>
</evidence>
<dbReference type="InterPro" id="IPR036390">
    <property type="entry name" value="WH_DNA-bd_sf"/>
</dbReference>
<dbReference type="SUPFAM" id="SSF46785">
    <property type="entry name" value="Winged helix' DNA-binding domain"/>
    <property type="match status" value="1"/>
</dbReference>
<proteinExistence type="inferred from homology"/>
<dbReference type="CDD" id="cd08432">
    <property type="entry name" value="PBP2_GcdR_TrpI_HvrB_AmpR_like"/>
    <property type="match status" value="1"/>
</dbReference>
<protein>
    <submittedName>
        <fullName evidence="6">Transcriptional regulator GcvA</fullName>
    </submittedName>
</protein>
<dbReference type="Proteomes" id="UP001597371">
    <property type="component" value="Unassembled WGS sequence"/>
</dbReference>
<keyword evidence="7" id="KW-1185">Reference proteome</keyword>
<dbReference type="PANTHER" id="PTHR30537:SF74">
    <property type="entry name" value="HTH-TYPE TRANSCRIPTIONAL REGULATOR TRPI"/>
    <property type="match status" value="1"/>
</dbReference>
<dbReference type="InterPro" id="IPR000847">
    <property type="entry name" value="LysR_HTH_N"/>
</dbReference>
<gene>
    <name evidence="6" type="primary">gcvA</name>
    <name evidence="6" type="ORF">ACFSKQ_11425</name>
</gene>